<dbReference type="PANTHER" id="PTHR34580">
    <property type="match status" value="1"/>
</dbReference>
<reference evidence="3 4" key="1">
    <citation type="submission" date="2020-08" db="EMBL/GenBank/DDBJ databases">
        <title>Sequencing the genomes of 1000 actinobacteria strains.</title>
        <authorList>
            <person name="Klenk H.-P."/>
        </authorList>
    </citation>
    <scope>NUCLEOTIDE SEQUENCE [LARGE SCALE GENOMIC DNA]</scope>
    <source>
        <strain evidence="3 4">DSM 27099</strain>
    </source>
</reference>
<feature type="domain" description="WYL" evidence="2">
    <location>
        <begin position="139"/>
        <end position="202"/>
    </location>
</feature>
<dbReference type="AlphaFoldDB" id="A0A7W4V371"/>
<name>A0A7W4V371_9MICO</name>
<comment type="caution">
    <text evidence="3">The sequence shown here is derived from an EMBL/GenBank/DDBJ whole genome shotgun (WGS) entry which is preliminary data.</text>
</comment>
<keyword evidence="4" id="KW-1185">Reference proteome</keyword>
<dbReference type="GO" id="GO:0003677">
    <property type="term" value="F:DNA binding"/>
    <property type="evidence" value="ECO:0007669"/>
    <property type="project" value="UniProtKB-KW"/>
</dbReference>
<dbReference type="InterPro" id="IPR013196">
    <property type="entry name" value="HTH_11"/>
</dbReference>
<accession>A0A7W4V371</accession>
<evidence type="ECO:0000259" key="1">
    <source>
        <dbReference type="Pfam" id="PF08279"/>
    </source>
</evidence>
<evidence type="ECO:0000313" key="3">
    <source>
        <dbReference type="EMBL" id="MBB2975664.1"/>
    </source>
</evidence>
<gene>
    <name evidence="3" type="ORF">FHX49_001230</name>
</gene>
<dbReference type="InterPro" id="IPR026881">
    <property type="entry name" value="WYL_dom"/>
</dbReference>
<dbReference type="Pfam" id="PF13280">
    <property type="entry name" value="WYL"/>
    <property type="match status" value="1"/>
</dbReference>
<dbReference type="InterPro" id="IPR036388">
    <property type="entry name" value="WH-like_DNA-bd_sf"/>
</dbReference>
<dbReference type="Pfam" id="PF08279">
    <property type="entry name" value="HTH_11"/>
    <property type="match status" value="1"/>
</dbReference>
<proteinExistence type="predicted"/>
<dbReference type="Gene3D" id="1.10.10.10">
    <property type="entry name" value="Winged helix-like DNA-binding domain superfamily/Winged helix DNA-binding domain"/>
    <property type="match status" value="1"/>
</dbReference>
<dbReference type="EMBL" id="JACHWQ010000002">
    <property type="protein sequence ID" value="MBB2975664.1"/>
    <property type="molecule type" value="Genomic_DNA"/>
</dbReference>
<dbReference type="RefSeq" id="WP_165139321.1">
    <property type="nucleotide sequence ID" value="NZ_CP049255.1"/>
</dbReference>
<evidence type="ECO:0000259" key="2">
    <source>
        <dbReference type="Pfam" id="PF13280"/>
    </source>
</evidence>
<dbReference type="Proteomes" id="UP000529310">
    <property type="component" value="Unassembled WGS sequence"/>
</dbReference>
<dbReference type="PANTHER" id="PTHR34580:SF1">
    <property type="entry name" value="PROTEIN PAFC"/>
    <property type="match status" value="1"/>
</dbReference>
<dbReference type="InterPro" id="IPR051534">
    <property type="entry name" value="CBASS_pafABC_assoc_protein"/>
</dbReference>
<dbReference type="InterPro" id="IPR036390">
    <property type="entry name" value="WH_DNA-bd_sf"/>
</dbReference>
<feature type="domain" description="Helix-turn-helix type 11" evidence="1">
    <location>
        <begin position="6"/>
        <end position="62"/>
    </location>
</feature>
<evidence type="ECO:0000313" key="4">
    <source>
        <dbReference type="Proteomes" id="UP000529310"/>
    </source>
</evidence>
<sequence>MTRTDRLYALVEELRAIAPRPRSARWLAEKFDVSSRTIERDLSALQQSGVPIWAEPGRTGGYCLDPGHTLAPLGFTVDEALAVMIALGALDTSPFRDAAMSALRKVVAVTGEHSLTGAADLANRIHLLGDDRPQEGSRVLADALRTGHVVQIAYNDRSGNATLRDVEPMGFVGKGDDWYLIAWCRLRDGIRAFRGDRITHATTLGERPPRRPLRAEDLGIVEGKLRMVGLSENSS</sequence>
<dbReference type="SUPFAM" id="SSF46785">
    <property type="entry name" value="Winged helix' DNA-binding domain"/>
    <property type="match status" value="1"/>
</dbReference>
<keyword evidence="3" id="KW-0238">DNA-binding</keyword>
<protein>
    <submittedName>
        <fullName evidence="3">Putative DNA-binding transcriptional regulator YafY</fullName>
    </submittedName>
</protein>
<dbReference type="PROSITE" id="PS52050">
    <property type="entry name" value="WYL"/>
    <property type="match status" value="1"/>
</dbReference>
<organism evidence="3 4">
    <name type="scientific">Microbacterium endophyticum</name>
    <dbReference type="NCBI Taxonomy" id="1526412"/>
    <lineage>
        <taxon>Bacteria</taxon>
        <taxon>Bacillati</taxon>
        <taxon>Actinomycetota</taxon>
        <taxon>Actinomycetes</taxon>
        <taxon>Micrococcales</taxon>
        <taxon>Microbacteriaceae</taxon>
        <taxon>Microbacterium</taxon>
    </lineage>
</organism>